<keyword evidence="3" id="KW-1185">Reference proteome</keyword>
<reference evidence="2" key="1">
    <citation type="submission" date="2022-12" db="EMBL/GenBank/DDBJ databases">
        <authorList>
            <person name="Alioto T."/>
            <person name="Alioto T."/>
            <person name="Gomez Garrido J."/>
        </authorList>
    </citation>
    <scope>NUCLEOTIDE SEQUENCE</scope>
</reference>
<feature type="region of interest" description="Disordered" evidence="1">
    <location>
        <begin position="91"/>
        <end position="115"/>
    </location>
</feature>
<dbReference type="EMBL" id="OX395143">
    <property type="protein sequence ID" value="CAI5797236.1"/>
    <property type="molecule type" value="Genomic_DNA"/>
</dbReference>
<feature type="compositionally biased region" description="Low complexity" evidence="1">
    <location>
        <begin position="103"/>
        <end position="115"/>
    </location>
</feature>
<feature type="region of interest" description="Disordered" evidence="1">
    <location>
        <begin position="18"/>
        <end position="42"/>
    </location>
</feature>
<sequence>MVLSWAAALLRPLPGGARRCSLQPSQNASSSLEGGRGGSLQGPFGLKFHVQQSLTPLPPPWLSPHSSAPREEESTRFVAYMGKFRKDHISAPQESVPCGAPPSSSSSLSCLCMSE</sequence>
<dbReference type="Proteomes" id="UP001178461">
    <property type="component" value="Chromosome 16"/>
</dbReference>
<evidence type="ECO:0000313" key="3">
    <source>
        <dbReference type="Proteomes" id="UP001178461"/>
    </source>
</evidence>
<evidence type="ECO:0000256" key="1">
    <source>
        <dbReference type="SAM" id="MobiDB-lite"/>
    </source>
</evidence>
<accession>A0AA35LJP1</accession>
<name>A0AA35LJP1_9SAUR</name>
<proteinExistence type="predicted"/>
<dbReference type="AlphaFoldDB" id="A0AA35LJP1"/>
<gene>
    <name evidence="2" type="ORF">PODLI_1B038624</name>
</gene>
<organism evidence="2 3">
    <name type="scientific">Podarcis lilfordi</name>
    <name type="common">Lilford's wall lizard</name>
    <dbReference type="NCBI Taxonomy" id="74358"/>
    <lineage>
        <taxon>Eukaryota</taxon>
        <taxon>Metazoa</taxon>
        <taxon>Chordata</taxon>
        <taxon>Craniata</taxon>
        <taxon>Vertebrata</taxon>
        <taxon>Euteleostomi</taxon>
        <taxon>Lepidosauria</taxon>
        <taxon>Squamata</taxon>
        <taxon>Bifurcata</taxon>
        <taxon>Unidentata</taxon>
        <taxon>Episquamata</taxon>
        <taxon>Laterata</taxon>
        <taxon>Lacertibaenia</taxon>
        <taxon>Lacertidae</taxon>
        <taxon>Podarcis</taxon>
    </lineage>
</organism>
<evidence type="ECO:0000313" key="2">
    <source>
        <dbReference type="EMBL" id="CAI5797236.1"/>
    </source>
</evidence>
<protein>
    <submittedName>
        <fullName evidence="2">Uncharacterized protein</fullName>
    </submittedName>
</protein>